<evidence type="ECO:0000313" key="3">
    <source>
        <dbReference type="Proteomes" id="UP000202618"/>
    </source>
</evidence>
<dbReference type="GeneID" id="29059006"/>
<accession>A0A172JIJ1</accession>
<evidence type="ECO:0000256" key="1">
    <source>
        <dbReference type="SAM" id="MobiDB-lite"/>
    </source>
</evidence>
<protein>
    <submittedName>
        <fullName evidence="2">Uncharacterized protein</fullName>
    </submittedName>
</protein>
<gene>
    <name evidence="2" type="ORF">AR9_g288</name>
</gene>
<dbReference type="EMBL" id="KU878088">
    <property type="protein sequence ID" value="AMS01372.1"/>
    <property type="molecule type" value="Genomic_DNA"/>
</dbReference>
<reference evidence="2 3" key="1">
    <citation type="journal article" date="2016" name="Virology">
        <title>The genome of AR9, a giant transducing Bacillus phage encoding two multisubunit RNA polymerases.</title>
        <authorList>
            <person name="Lavysh D."/>
            <person name="Sokolova M."/>
            <person name="Minakhin L."/>
            <person name="Yakunina M."/>
            <person name="Artamonova T."/>
            <person name="Kozyavkin S."/>
            <person name="Makarova K.S."/>
            <person name="Koonin E.V."/>
            <person name="Severinov K."/>
        </authorList>
    </citation>
    <scope>NUCLEOTIDE SEQUENCE [LARGE SCALE GENOMIC DNA]</scope>
</reference>
<dbReference type="Proteomes" id="UP000202618">
    <property type="component" value="Segment"/>
</dbReference>
<evidence type="ECO:0000313" key="2">
    <source>
        <dbReference type="EMBL" id="AMS01372.1"/>
    </source>
</evidence>
<sequence length="249" mass="28116">MRLIVENAVKEGTKKAITYGAAIVGGGIASAIIGKKLSEKLPESVKTKLSPSNYVKMGNIKKVNPVGFVKDKFSKSNNDEYIESEMKVHLPEKERFEKDNGAYSSQNVGMREAIDPNRETLVRDTVKINEDEEINFQSNIIIEDDEDIEVSEEEMNSFFDEEVGETEELLEKAEETLEALKEDKKSDKKSNADKAKEIASSKENKKPFYEEIASKDKEATKEPVKKPKATKKEKTDSKTKKKEKEKAEK</sequence>
<dbReference type="KEGG" id="vg:29059006"/>
<proteinExistence type="predicted"/>
<feature type="region of interest" description="Disordered" evidence="1">
    <location>
        <begin position="178"/>
        <end position="249"/>
    </location>
</feature>
<dbReference type="RefSeq" id="YP_009283192.1">
    <property type="nucleotide sequence ID" value="NC_031039.1"/>
</dbReference>
<organism evidence="2 3">
    <name type="scientific">Bacillus phage AR9</name>
    <dbReference type="NCBI Taxonomy" id="1815509"/>
    <lineage>
        <taxon>Viruses</taxon>
        <taxon>Duplodnaviria</taxon>
        <taxon>Heunggongvirae</taxon>
        <taxon>Uroviricota</taxon>
        <taxon>Caudoviricetes</taxon>
        <taxon>Takahashivirus</taxon>
        <taxon>Bacillus phage PBS1</taxon>
    </lineage>
</organism>
<name>A0A172JIJ1_BPPB1</name>